<comment type="caution">
    <text evidence="1">The sequence shown here is derived from an EMBL/GenBank/DDBJ whole genome shotgun (WGS) entry which is preliminary data.</text>
</comment>
<proteinExistence type="predicted"/>
<sequence length="94" mass="10865">MKNGRLKPGYNVQIGTEYTIHQRLTDTRCFTPHLEKLKTSGLPKPKRMIADAGYGGEANYLYAHEEALIPYNTMRKEETRAYKKYTECRQLGIP</sequence>
<protein>
    <recommendedName>
        <fullName evidence="3">Transposase</fullName>
    </recommendedName>
</protein>
<accession>A0A5J4JIH9</accession>
<evidence type="ECO:0000313" key="2">
    <source>
        <dbReference type="Proteomes" id="UP000391919"/>
    </source>
</evidence>
<gene>
    <name evidence="1" type="ORF">BpJC7_32260</name>
</gene>
<keyword evidence="2" id="KW-1185">Reference proteome</keyword>
<dbReference type="EMBL" id="BKZQ01000113">
    <property type="protein sequence ID" value="GER71923.1"/>
    <property type="molecule type" value="Genomic_DNA"/>
</dbReference>
<organism evidence="1 2">
    <name type="scientific">Weizmannia acidilactici</name>
    <dbReference type="NCBI Taxonomy" id="2607726"/>
    <lineage>
        <taxon>Bacteria</taxon>
        <taxon>Bacillati</taxon>
        <taxon>Bacillota</taxon>
        <taxon>Bacilli</taxon>
        <taxon>Bacillales</taxon>
        <taxon>Bacillaceae</taxon>
        <taxon>Heyndrickxia</taxon>
    </lineage>
</organism>
<dbReference type="AlphaFoldDB" id="A0A5J4JIH9"/>
<dbReference type="Proteomes" id="UP000391919">
    <property type="component" value="Unassembled WGS sequence"/>
</dbReference>
<name>A0A5J4JIH9_9BACI</name>
<evidence type="ECO:0000313" key="1">
    <source>
        <dbReference type="EMBL" id="GER71923.1"/>
    </source>
</evidence>
<evidence type="ECO:0008006" key="3">
    <source>
        <dbReference type="Google" id="ProtNLM"/>
    </source>
</evidence>
<reference evidence="1 2" key="1">
    <citation type="submission" date="2019-09" db="EMBL/GenBank/DDBJ databases">
        <title>Draft genome sequence of Bacillus sp. JC-7.</title>
        <authorList>
            <person name="Tanaka N."/>
            <person name="Shiwa Y."/>
            <person name="Fujita N."/>
            <person name="Tanasupawat S."/>
        </authorList>
    </citation>
    <scope>NUCLEOTIDE SEQUENCE [LARGE SCALE GENOMIC DNA]</scope>
    <source>
        <strain evidence="1 2">JC-7</strain>
    </source>
</reference>